<dbReference type="PANTHER" id="PTHR20941:SF1">
    <property type="entry name" value="FOLIC ACID SYNTHESIS PROTEIN FOL1"/>
    <property type="match status" value="1"/>
</dbReference>
<feature type="domain" description="Pterin-binding" evidence="13">
    <location>
        <begin position="73"/>
        <end position="327"/>
    </location>
</feature>
<dbReference type="OrthoDB" id="9811744at2"/>
<dbReference type="NCBIfam" id="TIGR01496">
    <property type="entry name" value="DHPS"/>
    <property type="match status" value="1"/>
</dbReference>
<comment type="pathway">
    <text evidence="3 12">Cofactor biosynthesis; tetrahydrofolate biosynthesis; 7,8-dihydrofolate from 2-amino-4-hydroxy-6-hydroxymethyl-7,8-dihydropteridine diphosphate and 4-aminobenzoate: step 1/2.</text>
</comment>
<gene>
    <name evidence="14" type="ORF">SAMN05421849_0767</name>
</gene>
<evidence type="ECO:0000256" key="3">
    <source>
        <dbReference type="ARBA" id="ARBA00004763"/>
    </source>
</evidence>
<dbReference type="AlphaFoldDB" id="A0A1R3WI81"/>
<dbReference type="PROSITE" id="PS50972">
    <property type="entry name" value="PTERIN_BINDING"/>
    <property type="match status" value="1"/>
</dbReference>
<evidence type="ECO:0000256" key="2">
    <source>
        <dbReference type="ARBA" id="ARBA00001946"/>
    </source>
</evidence>
<evidence type="ECO:0000256" key="8">
    <source>
        <dbReference type="ARBA" id="ARBA00022723"/>
    </source>
</evidence>
<dbReference type="PROSITE" id="PS00793">
    <property type="entry name" value="DHPS_2"/>
    <property type="match status" value="1"/>
</dbReference>
<dbReference type="UniPathway" id="UPA00077">
    <property type="reaction ID" value="UER00156"/>
</dbReference>
<dbReference type="Proteomes" id="UP000192455">
    <property type="component" value="Unassembled WGS sequence"/>
</dbReference>
<dbReference type="RefSeq" id="WP_076647605.1">
    <property type="nucleotide sequence ID" value="NZ_FTPS01000001.1"/>
</dbReference>
<dbReference type="GO" id="GO:0046656">
    <property type="term" value="P:folic acid biosynthetic process"/>
    <property type="evidence" value="ECO:0007669"/>
    <property type="project" value="UniProtKB-KW"/>
</dbReference>
<evidence type="ECO:0000313" key="15">
    <source>
        <dbReference type="Proteomes" id="UP000192455"/>
    </source>
</evidence>
<dbReference type="PROSITE" id="PS00792">
    <property type="entry name" value="DHPS_1"/>
    <property type="match status" value="1"/>
</dbReference>
<dbReference type="InterPro" id="IPR006390">
    <property type="entry name" value="DHP_synth_dom"/>
</dbReference>
<keyword evidence="15" id="KW-1185">Reference proteome</keyword>
<dbReference type="InterPro" id="IPR000489">
    <property type="entry name" value="Pterin-binding_dom"/>
</dbReference>
<name>A0A1R3WI81_9RHOB</name>
<dbReference type="STRING" id="515897.SAMN05421849_0767"/>
<dbReference type="GO" id="GO:0046872">
    <property type="term" value="F:metal ion binding"/>
    <property type="evidence" value="ECO:0007669"/>
    <property type="project" value="UniProtKB-KW"/>
</dbReference>
<reference evidence="14 15" key="1">
    <citation type="submission" date="2017-01" db="EMBL/GenBank/DDBJ databases">
        <authorList>
            <person name="Mah S.A."/>
            <person name="Swanson W.J."/>
            <person name="Moy G.W."/>
            <person name="Vacquier V.D."/>
        </authorList>
    </citation>
    <scope>NUCLEOTIDE SEQUENCE [LARGE SCALE GENOMIC DNA]</scope>
    <source>
        <strain evidence="14 15">DSM 21219</strain>
    </source>
</reference>
<proteinExistence type="inferred from homology"/>
<evidence type="ECO:0000256" key="6">
    <source>
        <dbReference type="ARBA" id="ARBA00016919"/>
    </source>
</evidence>
<protein>
    <recommendedName>
        <fullName evidence="6 12">Dihydropteroate synthase</fullName>
        <shortName evidence="12">DHPS</shortName>
        <ecNumber evidence="5 12">2.5.1.15</ecNumber>
    </recommendedName>
    <alternativeName>
        <fullName evidence="11 12">Dihydropteroate pyrophosphorylase</fullName>
    </alternativeName>
</protein>
<organism evidence="14 15">
    <name type="scientific">Pontibaca methylaminivorans</name>
    <dbReference type="NCBI Taxonomy" id="515897"/>
    <lineage>
        <taxon>Bacteria</taxon>
        <taxon>Pseudomonadati</taxon>
        <taxon>Pseudomonadota</taxon>
        <taxon>Alphaproteobacteria</taxon>
        <taxon>Rhodobacterales</taxon>
        <taxon>Roseobacteraceae</taxon>
        <taxon>Pontibaca</taxon>
    </lineage>
</organism>
<comment type="catalytic activity">
    <reaction evidence="1">
        <text>(7,8-dihydropterin-6-yl)methyl diphosphate + 4-aminobenzoate = 7,8-dihydropteroate + diphosphate</text>
        <dbReference type="Rhea" id="RHEA:19949"/>
        <dbReference type="ChEBI" id="CHEBI:17836"/>
        <dbReference type="ChEBI" id="CHEBI:17839"/>
        <dbReference type="ChEBI" id="CHEBI:33019"/>
        <dbReference type="ChEBI" id="CHEBI:72950"/>
        <dbReference type="EC" id="2.5.1.15"/>
    </reaction>
</comment>
<evidence type="ECO:0000313" key="14">
    <source>
        <dbReference type="EMBL" id="SIT77562.1"/>
    </source>
</evidence>
<dbReference type="EC" id="2.5.1.15" evidence="5 12"/>
<dbReference type="PANTHER" id="PTHR20941">
    <property type="entry name" value="FOLATE SYNTHESIS PROTEINS"/>
    <property type="match status" value="1"/>
</dbReference>
<evidence type="ECO:0000256" key="4">
    <source>
        <dbReference type="ARBA" id="ARBA00009503"/>
    </source>
</evidence>
<keyword evidence="8 12" id="KW-0479">Metal-binding</keyword>
<dbReference type="GO" id="GO:0004156">
    <property type="term" value="F:dihydropteroate synthase activity"/>
    <property type="evidence" value="ECO:0007669"/>
    <property type="project" value="UniProtKB-EC"/>
</dbReference>
<dbReference type="SUPFAM" id="SSF51717">
    <property type="entry name" value="Dihydropteroate synthetase-like"/>
    <property type="match status" value="1"/>
</dbReference>
<evidence type="ECO:0000256" key="12">
    <source>
        <dbReference type="RuleBase" id="RU361205"/>
    </source>
</evidence>
<evidence type="ECO:0000256" key="10">
    <source>
        <dbReference type="ARBA" id="ARBA00022909"/>
    </source>
</evidence>
<keyword evidence="7 12" id="KW-0808">Transferase</keyword>
<keyword evidence="9 12" id="KW-0460">Magnesium</keyword>
<evidence type="ECO:0000256" key="11">
    <source>
        <dbReference type="ARBA" id="ARBA00030193"/>
    </source>
</evidence>
<comment type="cofactor">
    <cofactor evidence="2 12">
        <name>Mg(2+)</name>
        <dbReference type="ChEBI" id="CHEBI:18420"/>
    </cofactor>
</comment>
<dbReference type="Gene3D" id="3.20.20.20">
    <property type="entry name" value="Dihydropteroate synthase-like"/>
    <property type="match status" value="1"/>
</dbReference>
<evidence type="ECO:0000259" key="13">
    <source>
        <dbReference type="PROSITE" id="PS50972"/>
    </source>
</evidence>
<evidence type="ECO:0000256" key="9">
    <source>
        <dbReference type="ARBA" id="ARBA00022842"/>
    </source>
</evidence>
<comment type="similarity">
    <text evidence="4 12">Belongs to the DHPS family.</text>
</comment>
<dbReference type="CDD" id="cd00739">
    <property type="entry name" value="DHPS"/>
    <property type="match status" value="1"/>
</dbReference>
<dbReference type="InterPro" id="IPR011005">
    <property type="entry name" value="Dihydropteroate_synth-like_sf"/>
</dbReference>
<dbReference type="GO" id="GO:0005829">
    <property type="term" value="C:cytosol"/>
    <property type="evidence" value="ECO:0007669"/>
    <property type="project" value="TreeGrafter"/>
</dbReference>
<dbReference type="Pfam" id="PF00809">
    <property type="entry name" value="Pterin_bind"/>
    <property type="match status" value="1"/>
</dbReference>
<dbReference type="InterPro" id="IPR045031">
    <property type="entry name" value="DHP_synth-like"/>
</dbReference>
<comment type="function">
    <text evidence="12">Catalyzes the condensation of para-aminobenzoate (pABA) with 6-hydroxymethyl-7,8-dihydropterin diphosphate (DHPt-PP) to form 7,8-dihydropteroate (H2Pte), the immediate precursor of folate derivatives.</text>
</comment>
<evidence type="ECO:0000256" key="1">
    <source>
        <dbReference type="ARBA" id="ARBA00000012"/>
    </source>
</evidence>
<dbReference type="GO" id="GO:0046654">
    <property type="term" value="P:tetrahydrofolate biosynthetic process"/>
    <property type="evidence" value="ECO:0007669"/>
    <property type="project" value="UniProtKB-UniPathway"/>
</dbReference>
<sequence>MSAPRFRPLVQCGEGRPGGALPLTGGPLWFTHVERLERAMPPRILPATDLPADWREALTAPRPAIAGLRLDRPRIMGILNVTPDSFSDGGVHGDFTAARQGALAMVAAGADMIDIGGESTRPGSSAIGEAEEIARALPVIEALSQETRTPISIDTRKATVAAAALDAGAALVNDVSAFAYDAALAPLCAARGVPVCVMHSKGDPKTMQDDPRYDDVLLDVYDALEERIALLVSAGIPRSAILADPGIGFGKTHEHNLTLLRSIGLFHGLGCAILLGVSRKGFIGRFGREKRAEARAPGSIAVGLAGLAQGVQVLRVHDVAETAQAVRLWQAVHFGAEEIADA</sequence>
<evidence type="ECO:0000256" key="7">
    <source>
        <dbReference type="ARBA" id="ARBA00022679"/>
    </source>
</evidence>
<dbReference type="EMBL" id="FTPS01000001">
    <property type="protein sequence ID" value="SIT77562.1"/>
    <property type="molecule type" value="Genomic_DNA"/>
</dbReference>
<keyword evidence="10 12" id="KW-0289">Folate biosynthesis</keyword>
<accession>A0A1R3WI81</accession>
<dbReference type="FunFam" id="3.20.20.20:FF:000006">
    <property type="entry name" value="Dihydropteroate synthase"/>
    <property type="match status" value="1"/>
</dbReference>
<evidence type="ECO:0000256" key="5">
    <source>
        <dbReference type="ARBA" id="ARBA00012458"/>
    </source>
</evidence>